<dbReference type="PATRIC" id="fig|1280949.3.peg.1853"/>
<dbReference type="Proteomes" id="UP000027446">
    <property type="component" value="Unassembled WGS sequence"/>
</dbReference>
<dbReference type="AlphaFoldDB" id="A0A069E6U8"/>
<sequence length="68" mass="7450">MADAPPPGDLYTYEAPRIPRWDRPALGSDVPVCVSEAQIPHDPVKSGMVMLSHDIVRISPVQYVRGPP</sequence>
<dbReference type="EMBL" id="ARYH01000001">
    <property type="protein sequence ID" value="KCZ85828.1"/>
    <property type="molecule type" value="Genomic_DNA"/>
</dbReference>
<reference evidence="1 2" key="1">
    <citation type="journal article" date="2014" name="Antonie Van Leeuwenhoek">
        <title>Hyphomonas beringensis sp. nov. and Hyphomonas chukchiensis sp. nov., isolated from surface seawater of the Bering Sea and Chukchi Sea.</title>
        <authorList>
            <person name="Li C."/>
            <person name="Lai Q."/>
            <person name="Li G."/>
            <person name="Dong C."/>
            <person name="Wang J."/>
            <person name="Liao Y."/>
            <person name="Shao Z."/>
        </authorList>
    </citation>
    <scope>NUCLEOTIDE SEQUENCE [LARGE SCALE GENOMIC DNA]</scope>
    <source>
        <strain evidence="1 2">MHS-3</strain>
    </source>
</reference>
<evidence type="ECO:0000313" key="2">
    <source>
        <dbReference type="Proteomes" id="UP000027446"/>
    </source>
</evidence>
<protein>
    <submittedName>
        <fullName evidence="1">Uncharacterized protein</fullName>
    </submittedName>
</protein>
<accession>A0A069E6U8</accession>
<keyword evidence="2" id="KW-1185">Reference proteome</keyword>
<organism evidence="1 2">
    <name type="scientific">Hyphomonas adhaerens MHS-3</name>
    <dbReference type="NCBI Taxonomy" id="1280949"/>
    <lineage>
        <taxon>Bacteria</taxon>
        <taxon>Pseudomonadati</taxon>
        <taxon>Pseudomonadota</taxon>
        <taxon>Alphaproteobacteria</taxon>
        <taxon>Hyphomonadales</taxon>
        <taxon>Hyphomonadaceae</taxon>
        <taxon>Hyphomonas</taxon>
    </lineage>
</organism>
<comment type="caution">
    <text evidence="1">The sequence shown here is derived from an EMBL/GenBank/DDBJ whole genome shotgun (WGS) entry which is preliminary data.</text>
</comment>
<evidence type="ECO:0000313" key="1">
    <source>
        <dbReference type="EMBL" id="KCZ85828.1"/>
    </source>
</evidence>
<gene>
    <name evidence="1" type="ORF">HAD_09085</name>
</gene>
<proteinExistence type="predicted"/>
<name>A0A069E6U8_9PROT</name>